<sequence>MPTNGFVAITPSLQSALDRAGDTHDPLNKTAAQSYQAWLGFYNSHLRKLRWDKRTLVEAANEYALSTGWPYAPPLQVHPPSPPSCLWVCTGTLRRRRHSCWWTCG</sequence>
<accession>A0A7S2BLA5</accession>
<dbReference type="EMBL" id="HBGS01016103">
    <property type="protein sequence ID" value="CAD9400337.1"/>
    <property type="molecule type" value="Transcribed_RNA"/>
</dbReference>
<gene>
    <name evidence="1" type="ORF">DSPE1174_LOCUS8426</name>
</gene>
<name>A0A7S2BLA5_9STRA</name>
<protein>
    <submittedName>
        <fullName evidence="1">Uncharacterized protein</fullName>
    </submittedName>
</protein>
<proteinExistence type="predicted"/>
<dbReference type="AlphaFoldDB" id="A0A7S2BLA5"/>
<evidence type="ECO:0000313" key="1">
    <source>
        <dbReference type="EMBL" id="CAD9400337.1"/>
    </source>
</evidence>
<organism evidence="1">
    <name type="scientific">Octactis speculum</name>
    <dbReference type="NCBI Taxonomy" id="3111310"/>
    <lineage>
        <taxon>Eukaryota</taxon>
        <taxon>Sar</taxon>
        <taxon>Stramenopiles</taxon>
        <taxon>Ochrophyta</taxon>
        <taxon>Dictyochophyceae</taxon>
        <taxon>Dictyochales</taxon>
        <taxon>Dictyochaceae</taxon>
        <taxon>Octactis</taxon>
    </lineage>
</organism>
<reference evidence="1" key="1">
    <citation type="submission" date="2021-01" db="EMBL/GenBank/DDBJ databases">
        <authorList>
            <person name="Corre E."/>
            <person name="Pelletier E."/>
            <person name="Niang G."/>
            <person name="Scheremetjew M."/>
            <person name="Finn R."/>
            <person name="Kale V."/>
            <person name="Holt S."/>
            <person name="Cochrane G."/>
            <person name="Meng A."/>
            <person name="Brown T."/>
            <person name="Cohen L."/>
        </authorList>
    </citation>
    <scope>NUCLEOTIDE SEQUENCE</scope>
    <source>
        <strain evidence="1">CCMP1381</strain>
    </source>
</reference>